<sequence length="438" mass="48805">MGFGWVRGRRRRRTDRESRKKGSAGGPPAEIVIPGHFVCPISLELMKDPVTLSSGITYDRDSIQRWLEEGNFTCPVTNQALRSFDQIPNHVIRRMIQDWCMENNQSRIPTPRVPIDPYEVMGVLDGIKDASRRGDHVMCLELVRRIGDWGSECERNRQCIIVNGAAASLAAAISEFAASSPDKGSIDGELTETMMSMLSWMFPLDSEAREHLSSPSVFRCMVRFLKDGDFSVKRNAILTLKEACNDSSLSFLSAAEVEGLHEILVELIKHPIHPTITKSSLSIMFRLISSSDDHTKRFIRLGSVATVLEALMDPDKSLSEKALGVLHGLTGCEEGIAEAYSNALTVPLLVKKILRVQELGNGYAISILLMLSRHGDSKRVATEVLQVGAFQKVLVLLQVGCGEETREKATELLKLMNPYRDELECIESVDFKNLKRSF</sequence>
<name>A0ACB9KZ09_9MYRT</name>
<accession>A0ACB9KZ09</accession>
<organism evidence="1 2">
    <name type="scientific">Melastoma candidum</name>
    <dbReference type="NCBI Taxonomy" id="119954"/>
    <lineage>
        <taxon>Eukaryota</taxon>
        <taxon>Viridiplantae</taxon>
        <taxon>Streptophyta</taxon>
        <taxon>Embryophyta</taxon>
        <taxon>Tracheophyta</taxon>
        <taxon>Spermatophyta</taxon>
        <taxon>Magnoliopsida</taxon>
        <taxon>eudicotyledons</taxon>
        <taxon>Gunneridae</taxon>
        <taxon>Pentapetalae</taxon>
        <taxon>rosids</taxon>
        <taxon>malvids</taxon>
        <taxon>Myrtales</taxon>
        <taxon>Melastomataceae</taxon>
        <taxon>Melastomatoideae</taxon>
        <taxon>Melastomateae</taxon>
        <taxon>Melastoma</taxon>
    </lineage>
</organism>
<protein>
    <submittedName>
        <fullName evidence="1">Uncharacterized protein</fullName>
    </submittedName>
</protein>
<reference evidence="2" key="1">
    <citation type="journal article" date="2023" name="Front. Plant Sci.">
        <title>Chromosomal-level genome assembly of Melastoma candidum provides insights into trichome evolution.</title>
        <authorList>
            <person name="Zhong Y."/>
            <person name="Wu W."/>
            <person name="Sun C."/>
            <person name="Zou P."/>
            <person name="Liu Y."/>
            <person name="Dai S."/>
            <person name="Zhou R."/>
        </authorList>
    </citation>
    <scope>NUCLEOTIDE SEQUENCE [LARGE SCALE GENOMIC DNA]</scope>
</reference>
<evidence type="ECO:0000313" key="2">
    <source>
        <dbReference type="Proteomes" id="UP001057402"/>
    </source>
</evidence>
<keyword evidence="2" id="KW-1185">Reference proteome</keyword>
<comment type="caution">
    <text evidence="1">The sequence shown here is derived from an EMBL/GenBank/DDBJ whole genome shotgun (WGS) entry which is preliminary data.</text>
</comment>
<gene>
    <name evidence="1" type="ORF">MLD38_038267</name>
</gene>
<dbReference type="EMBL" id="CM042891">
    <property type="protein sequence ID" value="KAI4302535.1"/>
    <property type="molecule type" value="Genomic_DNA"/>
</dbReference>
<proteinExistence type="predicted"/>
<dbReference type="Proteomes" id="UP001057402">
    <property type="component" value="Chromosome 12"/>
</dbReference>
<evidence type="ECO:0000313" key="1">
    <source>
        <dbReference type="EMBL" id="KAI4302535.1"/>
    </source>
</evidence>